<gene>
    <name evidence="6" type="ORF">SAMN02583745_01305</name>
</gene>
<keyword evidence="2" id="KW-0808">Transferase</keyword>
<protein>
    <recommendedName>
        <fullName evidence="1">tRNA-uridine aminocarboxypropyltransferase</fullName>
        <ecNumber evidence="1">2.5.1.25</ecNumber>
    </recommendedName>
</protein>
<evidence type="ECO:0000256" key="3">
    <source>
        <dbReference type="ARBA" id="ARBA00022691"/>
    </source>
</evidence>
<evidence type="ECO:0000256" key="2">
    <source>
        <dbReference type="ARBA" id="ARBA00022679"/>
    </source>
</evidence>
<evidence type="ECO:0000256" key="4">
    <source>
        <dbReference type="ARBA" id="ARBA00022694"/>
    </source>
</evidence>
<dbReference type="PANTHER" id="PTHR21392:SF1">
    <property type="entry name" value="TRNA-URIDINE AMINOCARBOXYPROPYLTRANSFERASE"/>
    <property type="match status" value="1"/>
</dbReference>
<dbReference type="GO" id="GO:0008033">
    <property type="term" value="P:tRNA processing"/>
    <property type="evidence" value="ECO:0007669"/>
    <property type="project" value="UniProtKB-KW"/>
</dbReference>
<accession>A0A1I0BKU7</accession>
<keyword evidence="4" id="KW-0819">tRNA processing</keyword>
<dbReference type="EMBL" id="FOHV01000008">
    <property type="protein sequence ID" value="SET07615.1"/>
    <property type="molecule type" value="Genomic_DNA"/>
</dbReference>
<dbReference type="RefSeq" id="WP_093318793.1">
    <property type="nucleotide sequence ID" value="NZ_FOHV01000008.1"/>
</dbReference>
<evidence type="ECO:0000259" key="5">
    <source>
        <dbReference type="SMART" id="SM01144"/>
    </source>
</evidence>
<evidence type="ECO:0000313" key="7">
    <source>
        <dbReference type="Proteomes" id="UP000242642"/>
    </source>
</evidence>
<dbReference type="OrthoDB" id="370626at2"/>
<keyword evidence="3" id="KW-0949">S-adenosyl-L-methionine</keyword>
<evidence type="ECO:0000256" key="1">
    <source>
        <dbReference type="ARBA" id="ARBA00012386"/>
    </source>
</evidence>
<name>A0A1I0BKU7_9GAMM</name>
<dbReference type="Proteomes" id="UP000242642">
    <property type="component" value="Unassembled WGS sequence"/>
</dbReference>
<dbReference type="PANTHER" id="PTHR21392">
    <property type="entry name" value="TRNA-URIDINE AMINOCARBOXYPROPYLTRANSFERASE 2"/>
    <property type="match status" value="1"/>
</dbReference>
<dbReference type="Pfam" id="PF03942">
    <property type="entry name" value="DTW"/>
    <property type="match status" value="1"/>
</dbReference>
<dbReference type="InterPro" id="IPR005636">
    <property type="entry name" value="DTW"/>
</dbReference>
<dbReference type="STRING" id="1123402.SAMN02583745_01305"/>
<dbReference type="SMART" id="SM01144">
    <property type="entry name" value="DTW"/>
    <property type="match status" value="1"/>
</dbReference>
<sequence length="267" mass="30815">MTANPPNINNEYNSVLNLRQFELAQSTKPFKARGFKLQRCNRCLIADFLCVCNDANPIAIDSRFLLIMYKGESIKPSNTGRLIAEILPNTKAFLWHRVDVNQLLLDAIDDDSYESYLVFPALYAEADRRVYHDFELNWSKLGNQFTINSDNELRQSEKKKQFIILDGTWTEAKKMFRKSPYLVNLPMLSLSDINAHPYLLREASRVEQLGTVSVGLSILNLLAEHDAYQSLLRLTQIFTHRYLSSKARNPQNLIKLMKLECDIKHSN</sequence>
<dbReference type="AlphaFoldDB" id="A0A1I0BKU7"/>
<keyword evidence="7" id="KW-1185">Reference proteome</keyword>
<dbReference type="EC" id="2.5.1.25" evidence="1"/>
<reference evidence="7" key="1">
    <citation type="submission" date="2016-10" db="EMBL/GenBank/DDBJ databases">
        <authorList>
            <person name="Varghese N."/>
            <person name="Submissions S."/>
        </authorList>
    </citation>
    <scope>NUCLEOTIDE SEQUENCE [LARGE SCALE GENOMIC DNA]</scope>
    <source>
        <strain evidence="7">DSM 18579</strain>
    </source>
</reference>
<feature type="domain" description="DTW" evidence="5">
    <location>
        <begin position="36"/>
        <end position="247"/>
    </location>
</feature>
<dbReference type="GO" id="GO:0016432">
    <property type="term" value="F:tRNA-uridine aminocarboxypropyltransferase activity"/>
    <property type="evidence" value="ECO:0007669"/>
    <property type="project" value="UniProtKB-EC"/>
</dbReference>
<organism evidence="6 7">
    <name type="scientific">Thorsellia anophelis DSM 18579</name>
    <dbReference type="NCBI Taxonomy" id="1123402"/>
    <lineage>
        <taxon>Bacteria</taxon>
        <taxon>Pseudomonadati</taxon>
        <taxon>Pseudomonadota</taxon>
        <taxon>Gammaproteobacteria</taxon>
        <taxon>Enterobacterales</taxon>
        <taxon>Thorselliaceae</taxon>
        <taxon>Thorsellia</taxon>
    </lineage>
</organism>
<proteinExistence type="predicted"/>
<dbReference type="InterPro" id="IPR039262">
    <property type="entry name" value="DTWD2/TAPT"/>
</dbReference>
<evidence type="ECO:0000313" key="6">
    <source>
        <dbReference type="EMBL" id="SET07615.1"/>
    </source>
</evidence>